<feature type="domain" description="Protein kinase" evidence="7">
    <location>
        <begin position="1486"/>
        <end position="1750"/>
    </location>
</feature>
<feature type="binding site" evidence="4">
    <location>
        <position position="1513"/>
    </location>
    <ligand>
        <name>ATP</name>
        <dbReference type="ChEBI" id="CHEBI:30616"/>
    </ligand>
</feature>
<dbReference type="VEuPathDB" id="AmoebaDB:EHI5A_020230"/>
<dbReference type="PANTHER" id="PTHR45756:SF1">
    <property type="entry name" value="PROTEIN KINASE DOMAIN CONTAINING PROTEIN"/>
    <property type="match status" value="1"/>
</dbReference>
<keyword evidence="8" id="KW-0808">Transferase</keyword>
<evidence type="ECO:0000313" key="9">
    <source>
        <dbReference type="Proteomes" id="UP000078387"/>
    </source>
</evidence>
<dbReference type="Proteomes" id="UP000078387">
    <property type="component" value="Unassembled WGS sequence"/>
</dbReference>
<dbReference type="VEuPathDB" id="AmoebaDB:EHI_050820"/>
<dbReference type="PROSITE" id="PS00107">
    <property type="entry name" value="PROTEIN_KINASE_ATP"/>
    <property type="match status" value="1"/>
</dbReference>
<dbReference type="InterPro" id="IPR001245">
    <property type="entry name" value="Ser-Thr/Tyr_kinase_cat_dom"/>
</dbReference>
<dbReference type="InterPro" id="IPR006212">
    <property type="entry name" value="Furin_repeat"/>
</dbReference>
<dbReference type="InterPro" id="IPR008271">
    <property type="entry name" value="Ser/Thr_kinase_AS"/>
</dbReference>
<evidence type="ECO:0000256" key="6">
    <source>
        <dbReference type="SAM" id="SignalP"/>
    </source>
</evidence>
<dbReference type="VEuPathDB" id="AmoebaDB:EHI7A_008380"/>
<keyword evidence="5" id="KW-0472">Membrane</keyword>
<dbReference type="VEuPathDB" id="AmoebaDB:KM1_145180"/>
<dbReference type="SUPFAM" id="SSF56112">
    <property type="entry name" value="Protein kinase-like (PK-like)"/>
    <property type="match status" value="1"/>
</dbReference>
<keyword evidence="2 4" id="KW-0547">Nucleotide-binding</keyword>
<dbReference type="VEuPathDB" id="AmoebaDB:EHI8A_082150"/>
<proteinExistence type="predicted"/>
<dbReference type="SUPFAM" id="SSF57184">
    <property type="entry name" value="Growth factor receptor domain"/>
    <property type="match status" value="3"/>
</dbReference>
<sequence>MLETFVQIILLITFINEIIASDIVEEQKKEGYPWCDIDKKMSWCDINDDGIIYLIEDNEKACYYDEDKWRGWMSRCNESNGIWKYDEFVIQKDCCGKDYQEAPYNNELVIMDTVRDTNKVIKFSAQTTAYSREYLNLTIYETFKDVQLKFLLEYILENSVISLSRSIANNERNPSIFEIYSNSFEIKLLETSQPEYVLLKYNKVITPFVKVTGEANVIVEDNIIQENDPCEYRFTSSKDIELFNTINSNNKIEIMCSFNEYKRMAVCGKNVEIISNCNCEYENHEYLNNMVDCSYFNEELIFFIHESQTETPFQTRWKSFTTNGNPTTFYIEKGRNITFIGDVYLPKTPVYFEYGKVIFEGTIYFSDEDGLCDLGEYNINKVNIDKVTNSRHILFVGKCGMGYENCQKFINNNKFKEVKCGGSQSRILKESSQLKCECEQENEINYIQSDCELFSIHKEYSYDLFINYNYNGGNNIRYWNSITVNNNSIVFNGSKTIVKEICDFTKVERLDLFGYLSCKELHLKSTTRIIGHENTELNTYSIFIDGKVNNLNKDALIQIGKGKFLSDGSTLFTFTEEITECFELVSSLQELSNSINSDKINQEGKKYINVQVIDKIVRVCPYEKIDKQVKCDVIENTFKTFNYEQCPCNGEYCYFYLDNLKYNSLYLDETNKITGNIVLSKNFTINSIRGEAFIYNILFDDTYSNYFISINGNCILSYTSHIPQTFILNGKLTFSKTTSAHIISNTNRSSIVFQNEPSYLKLDAYVSTSVEMINGIVQMGNRRLNDMNGIIISNSYKGCLIGYFEEHKFSCITCSDGLFTNNCSSSTNVLYCQSYNSLNQCIECVNGYFLSDKCLPCSSNCNKCINNNQCLQCKDGYKLSDGQCKEETASDCLLYYNNKCVKCEEGKYSIDNINCKGNCGENCVQCYKSDNDKSKCTICEDGFVLFNNECLNTSDVSNSQYFNSIIGNTGVECKSGYVLVDGSCQSCSSYHHDEDCNACDLNQCLSCKNKLLLNGVCTVSSDNCNNITNSKCFLCKEQYYKKENCQECGQGCKVCDETGTCLECINESALLKGGICEDKETIKTQSITENEFDITSEECEIIHYGSCLRCKDGYYASNGICKKCDENCGSCVINSTYCMSCKGNAILSNHTCFNDYKSLSTSCELQIKNGLGCIICNDGYYKKDSICFGCEDPMETCITKDIATSCKKGYFLDNGKCINQNELKNCKVKTSLGCSQCEKGYYVDNLYCSKCEEHCKLCTNTYCDVCEENYIIIDGTCYYFRAINKCESSDGIKCTKCSSGYTPKGKYCAKKNLWYVWVIIVVVIILIISFIILGIVYKRIHHKIKKTDFNVKSIDSICQTTDLVFCSPHILTDKPVIEFYGDDELKVKQTKEVTFYIANAGKSKIKIQPTIMENEKYEFTIEPEVVVLRSQEVVVFKAEITPLCSTQIDDKIIFHSYDIKKDVMTEFSIGLEFITEQTNIIDYDELIFDKKLGEGGFGIVYKGIFRENEVAIKVLKDTEMTENSMEEFKVEVDMLDKFRCEYIVQFYGACFIPTKTCMVTEYAKYGSLHKWIKNKKKVSHYLKIKFCLDAAKAIEYLHSNGILHRDIKPDNMLVFSFAEQVGVNLKLTDFGSARSINRLMTNMTFTKGIGTPVYMAPEVLQQQRYKTTADIYSFGISIYEILSWEEAYPTSDPRFVYPWRIAEFVINGKRLEKPTKLPDIEYRIITDCWKGKSDDRIRACDAISRLEKLLIKN</sequence>
<dbReference type="VEuPathDB" id="AmoebaDB:EHI7A_080530"/>
<comment type="caution">
    <text evidence="8">The sequence shown here is derived from an EMBL/GenBank/DDBJ whole genome shotgun (WGS) entry which is preliminary data.</text>
</comment>
<dbReference type="VEuPathDB" id="AmoebaDB:EHI8A_244250"/>
<dbReference type="PROSITE" id="PS50011">
    <property type="entry name" value="PROTEIN_KINASE_DOM"/>
    <property type="match status" value="1"/>
</dbReference>
<dbReference type="VEuPathDB" id="AmoebaDB:EHI8A_042370"/>
<dbReference type="SMART" id="SM00220">
    <property type="entry name" value="S_TKc"/>
    <property type="match status" value="1"/>
</dbReference>
<dbReference type="InterPro" id="IPR009030">
    <property type="entry name" value="Growth_fac_rcpt_cys_sf"/>
</dbReference>
<organism evidence="8 9">
    <name type="scientific">Entamoeba histolytica</name>
    <dbReference type="NCBI Taxonomy" id="5759"/>
    <lineage>
        <taxon>Eukaryota</taxon>
        <taxon>Amoebozoa</taxon>
        <taxon>Evosea</taxon>
        <taxon>Archamoebae</taxon>
        <taxon>Mastigamoebida</taxon>
        <taxon>Entamoebidae</taxon>
        <taxon>Entamoeba</taxon>
    </lineage>
</organism>
<dbReference type="Gene3D" id="2.10.220.10">
    <property type="entry name" value="Hormone Receptor, Insulin-like Growth Factor Receptor 1, Chain A, domain 2"/>
    <property type="match status" value="2"/>
</dbReference>
<keyword evidence="5" id="KW-1133">Transmembrane helix</keyword>
<reference evidence="8 9" key="1">
    <citation type="submission" date="2016-05" db="EMBL/GenBank/DDBJ databases">
        <title>First whole genome sequencing of Entamoeba histolytica HM1:IMSS-clone-6.</title>
        <authorList>
            <person name="Mukherjee Avik.K."/>
            <person name="Izumyama S."/>
            <person name="Nakada-Tsukui K."/>
            <person name="Nozaki T."/>
        </authorList>
    </citation>
    <scope>NUCLEOTIDE SEQUENCE [LARGE SCALE GENOMIC DNA]</scope>
    <source>
        <strain evidence="8 9">HM1:IMSS clone 6</strain>
    </source>
</reference>
<evidence type="ECO:0000256" key="3">
    <source>
        <dbReference type="ARBA" id="ARBA00022840"/>
    </source>
</evidence>
<dbReference type="InterPro" id="IPR053215">
    <property type="entry name" value="TKL_Ser/Thr_kinase"/>
</dbReference>
<feature type="transmembrane region" description="Helical" evidence="5">
    <location>
        <begin position="1314"/>
        <end position="1337"/>
    </location>
</feature>
<evidence type="ECO:0000259" key="7">
    <source>
        <dbReference type="PROSITE" id="PS50011"/>
    </source>
</evidence>
<dbReference type="Pfam" id="PF07714">
    <property type="entry name" value="PK_Tyr_Ser-Thr"/>
    <property type="match status" value="1"/>
</dbReference>
<name>A0A5K1VDH0_ENTHI</name>
<dbReference type="PROSITE" id="PS00108">
    <property type="entry name" value="PROTEIN_KINASE_ST"/>
    <property type="match status" value="1"/>
</dbReference>
<evidence type="ECO:0000256" key="1">
    <source>
        <dbReference type="ARBA" id="ARBA00022527"/>
    </source>
</evidence>
<dbReference type="InterPro" id="IPR011009">
    <property type="entry name" value="Kinase-like_dom_sf"/>
</dbReference>
<dbReference type="InterPro" id="IPR000719">
    <property type="entry name" value="Prot_kinase_dom"/>
</dbReference>
<evidence type="ECO:0000256" key="2">
    <source>
        <dbReference type="ARBA" id="ARBA00022741"/>
    </source>
</evidence>
<keyword evidence="3 4" id="KW-0067">ATP-binding</keyword>
<dbReference type="Gene3D" id="3.30.200.20">
    <property type="entry name" value="Phosphorylase Kinase, domain 1"/>
    <property type="match status" value="1"/>
</dbReference>
<dbReference type="SMART" id="SM00261">
    <property type="entry name" value="FU"/>
    <property type="match status" value="6"/>
</dbReference>
<dbReference type="VEuPathDB" id="AmoebaDB:EHI5A_235250"/>
<protein>
    <submittedName>
        <fullName evidence="8">Tyrosine kinase putative</fullName>
    </submittedName>
</protein>
<dbReference type="PANTHER" id="PTHR45756">
    <property type="entry name" value="PALMITOYLTRANSFERASE"/>
    <property type="match status" value="1"/>
</dbReference>
<evidence type="ECO:0000256" key="5">
    <source>
        <dbReference type="SAM" id="Phobius"/>
    </source>
</evidence>
<gene>
    <name evidence="8" type="ORF">CL6EHI_050820</name>
</gene>
<evidence type="ECO:0000256" key="4">
    <source>
        <dbReference type="PROSITE-ProRule" id="PRU10141"/>
    </source>
</evidence>
<keyword evidence="5" id="KW-0812">Transmembrane</keyword>
<dbReference type="VEuPathDB" id="AmoebaDB:EHI5A_239700"/>
<keyword evidence="6" id="KW-0732">Signal</keyword>
<keyword evidence="8" id="KW-0418">Kinase</keyword>
<dbReference type="VEuPathDB" id="AmoebaDB:KM1_304450"/>
<accession>A0A5K1VDH0</accession>
<feature type="signal peptide" evidence="6">
    <location>
        <begin position="1"/>
        <end position="20"/>
    </location>
</feature>
<keyword evidence="1" id="KW-0723">Serine/threonine-protein kinase</keyword>
<dbReference type="Gene3D" id="1.10.510.10">
    <property type="entry name" value="Transferase(Phosphotransferase) domain 1"/>
    <property type="match status" value="1"/>
</dbReference>
<evidence type="ECO:0000313" key="8">
    <source>
        <dbReference type="EMBL" id="GAT92011.1"/>
    </source>
</evidence>
<dbReference type="GO" id="GO:0004672">
    <property type="term" value="F:protein kinase activity"/>
    <property type="evidence" value="ECO:0007669"/>
    <property type="project" value="InterPro"/>
</dbReference>
<dbReference type="InterPro" id="IPR017441">
    <property type="entry name" value="Protein_kinase_ATP_BS"/>
</dbReference>
<feature type="chain" id="PRO_5023930104" evidence="6">
    <location>
        <begin position="21"/>
        <end position="1753"/>
    </location>
</feature>
<dbReference type="GO" id="GO:0005524">
    <property type="term" value="F:ATP binding"/>
    <property type="evidence" value="ECO:0007669"/>
    <property type="project" value="UniProtKB-UniRule"/>
</dbReference>
<dbReference type="EMBL" id="BDEQ01000001">
    <property type="protein sequence ID" value="GAT92011.1"/>
    <property type="molecule type" value="Genomic_DNA"/>
</dbReference>
<dbReference type="OMA" id="CANTTHV"/>